<keyword evidence="1" id="KW-0472">Membrane</keyword>
<organism evidence="2 3">
    <name type="scientific">Atopomonas hussainii</name>
    <dbReference type="NCBI Taxonomy" id="1429083"/>
    <lineage>
        <taxon>Bacteria</taxon>
        <taxon>Pseudomonadati</taxon>
        <taxon>Pseudomonadota</taxon>
        <taxon>Gammaproteobacteria</taxon>
        <taxon>Pseudomonadales</taxon>
        <taxon>Pseudomonadaceae</taxon>
        <taxon>Atopomonas</taxon>
    </lineage>
</organism>
<dbReference type="Proteomes" id="UP000185766">
    <property type="component" value="Unassembled WGS sequence"/>
</dbReference>
<dbReference type="AlphaFoldDB" id="A0A1H7P5E8"/>
<reference evidence="2 3" key="1">
    <citation type="submission" date="2016-10" db="EMBL/GenBank/DDBJ databases">
        <authorList>
            <person name="de Groot N.N."/>
        </authorList>
    </citation>
    <scope>NUCLEOTIDE SEQUENCE [LARGE SCALE GENOMIC DNA]</scope>
    <source>
        <strain evidence="2 3">JCM 19513</strain>
    </source>
</reference>
<evidence type="ECO:0000313" key="2">
    <source>
        <dbReference type="EMBL" id="SEL31090.1"/>
    </source>
</evidence>
<dbReference type="RefSeq" id="WP_074868537.1">
    <property type="nucleotide sequence ID" value="NZ_FOAS01000010.1"/>
</dbReference>
<dbReference type="GO" id="GO:0015628">
    <property type="term" value="P:protein secretion by the type II secretion system"/>
    <property type="evidence" value="ECO:0007669"/>
    <property type="project" value="InterPro"/>
</dbReference>
<evidence type="ECO:0000313" key="3">
    <source>
        <dbReference type="Proteomes" id="UP000185766"/>
    </source>
</evidence>
<feature type="transmembrane region" description="Helical" evidence="1">
    <location>
        <begin position="18"/>
        <end position="36"/>
    </location>
</feature>
<keyword evidence="1" id="KW-1133">Transmembrane helix</keyword>
<dbReference type="STRING" id="1429083.GCA_001885685_01740"/>
<keyword evidence="1" id="KW-0812">Transmembrane</keyword>
<proteinExistence type="predicted"/>
<gene>
    <name evidence="2" type="ORF">SAMN05216214_110133</name>
</gene>
<dbReference type="InterPro" id="IPR007690">
    <property type="entry name" value="T2SS_GspM"/>
</dbReference>
<dbReference type="EMBL" id="FOAS01000010">
    <property type="protein sequence ID" value="SEL31090.1"/>
    <property type="molecule type" value="Genomic_DNA"/>
</dbReference>
<dbReference type="GO" id="GO:0015627">
    <property type="term" value="C:type II protein secretion system complex"/>
    <property type="evidence" value="ECO:0007669"/>
    <property type="project" value="InterPro"/>
</dbReference>
<accession>A0A1H7P5E8</accession>
<keyword evidence="3" id="KW-1185">Reference proteome</keyword>
<sequence length="224" mass="25016">MKALLARWYGLNAREQNLALLVAFAVFGMLYVLVVVDPLEAAIKAQHAEVSQLSTQMDDNQSALTDMQGKLAADPNLPYRTRLLAAQDRQNQLQAQLDGQTAALISPQQMKNLLQTLLKEQPGLQLNALSSFSEPLQLSKPDADKPDADKTDAPPVAVLYRHGVRMQLSGSYFYVLKYLQQVEGSGWRLYWQRLDYRVGEAGPSHAEIELEVYTLSRSAEWIGV</sequence>
<name>A0A1H7P5E8_9GAMM</name>
<protein>
    <submittedName>
        <fullName evidence="2">MSHA biogenesis protein MshJ</fullName>
    </submittedName>
</protein>
<evidence type="ECO:0000256" key="1">
    <source>
        <dbReference type="SAM" id="Phobius"/>
    </source>
</evidence>
<dbReference type="Pfam" id="PF04612">
    <property type="entry name" value="T2SSM"/>
    <property type="match status" value="1"/>
</dbReference>